<dbReference type="PANTHER" id="PTHR42852:SF1">
    <property type="entry name" value="THIOREDOXIN-LIKE PROTEIN YNEN"/>
    <property type="match status" value="1"/>
</dbReference>
<accession>A0A2S5G8X5</accession>
<dbReference type="SUPFAM" id="SSF52833">
    <property type="entry name" value="Thioredoxin-like"/>
    <property type="match status" value="1"/>
</dbReference>
<sequence length="199" mass="22602">MYKQIAALLLVGGLVTILILNVIEDKNTWEAEQARQLTYEVKPSQNDQAQVVPSDGVLKEGQRAPDFETTTADGETVSLSDYEGKKVILNFWATWCPPCIEEMPHMQKYYEENAEDQNTEILAVNLTTRDNGADRVRSFVEDYELTFPVLLDESGSLGDQFYAFTIPTTYILNEEGIITKKLMGPMNQEMMIELMEETE</sequence>
<proteinExistence type="predicted"/>
<dbReference type="PANTHER" id="PTHR42852">
    <property type="entry name" value="THIOL:DISULFIDE INTERCHANGE PROTEIN DSBE"/>
    <property type="match status" value="1"/>
</dbReference>
<dbReference type="InterPro" id="IPR050553">
    <property type="entry name" value="Thioredoxin_ResA/DsbE_sf"/>
</dbReference>
<dbReference type="AlphaFoldDB" id="A0A2S5G8X5"/>
<dbReference type="GO" id="GO:0016491">
    <property type="term" value="F:oxidoreductase activity"/>
    <property type="evidence" value="ECO:0007669"/>
    <property type="project" value="InterPro"/>
</dbReference>
<evidence type="ECO:0000256" key="1">
    <source>
        <dbReference type="ARBA" id="ARBA00023157"/>
    </source>
</evidence>
<organism evidence="3 4">
    <name type="scientific">Jeotgalibacillus proteolyticus</name>
    <dbReference type="NCBI Taxonomy" id="2082395"/>
    <lineage>
        <taxon>Bacteria</taxon>
        <taxon>Bacillati</taxon>
        <taxon>Bacillota</taxon>
        <taxon>Bacilli</taxon>
        <taxon>Bacillales</taxon>
        <taxon>Caryophanaceae</taxon>
        <taxon>Jeotgalibacillus</taxon>
    </lineage>
</organism>
<dbReference type="OrthoDB" id="25753at2"/>
<dbReference type="InterPro" id="IPR013766">
    <property type="entry name" value="Thioredoxin_domain"/>
</dbReference>
<dbReference type="EMBL" id="PREZ01000006">
    <property type="protein sequence ID" value="PPA69457.1"/>
    <property type="molecule type" value="Genomic_DNA"/>
</dbReference>
<feature type="domain" description="Thioredoxin" evidence="2">
    <location>
        <begin position="58"/>
        <end position="199"/>
    </location>
</feature>
<evidence type="ECO:0000313" key="4">
    <source>
        <dbReference type="Proteomes" id="UP000239047"/>
    </source>
</evidence>
<gene>
    <name evidence="3" type="ORF">C4B60_16910</name>
</gene>
<dbReference type="RefSeq" id="WP_104059195.1">
    <property type="nucleotide sequence ID" value="NZ_PREZ01000006.1"/>
</dbReference>
<dbReference type="InterPro" id="IPR000866">
    <property type="entry name" value="AhpC/TSA"/>
</dbReference>
<dbReference type="InterPro" id="IPR036249">
    <property type="entry name" value="Thioredoxin-like_sf"/>
</dbReference>
<evidence type="ECO:0000259" key="2">
    <source>
        <dbReference type="PROSITE" id="PS51352"/>
    </source>
</evidence>
<evidence type="ECO:0000313" key="3">
    <source>
        <dbReference type="EMBL" id="PPA69457.1"/>
    </source>
</evidence>
<dbReference type="PROSITE" id="PS51352">
    <property type="entry name" value="THIOREDOXIN_2"/>
    <property type="match status" value="1"/>
</dbReference>
<keyword evidence="4" id="KW-1185">Reference proteome</keyword>
<dbReference type="Pfam" id="PF00578">
    <property type="entry name" value="AhpC-TSA"/>
    <property type="match status" value="1"/>
</dbReference>
<reference evidence="3 4" key="1">
    <citation type="submission" date="2018-02" db="EMBL/GenBank/DDBJ databases">
        <title>Jeotgalibacillus proteolyticum sp. nov. a protease producing bacterium isolated from ocean sediments of Laizhou Bay.</title>
        <authorList>
            <person name="Li Y."/>
        </authorList>
    </citation>
    <scope>NUCLEOTIDE SEQUENCE [LARGE SCALE GENOMIC DNA]</scope>
    <source>
        <strain evidence="3 4">22-7</strain>
    </source>
</reference>
<protein>
    <submittedName>
        <fullName evidence="3">Thiol-disulfide oxidoreductase</fullName>
    </submittedName>
</protein>
<dbReference type="GO" id="GO:0016209">
    <property type="term" value="F:antioxidant activity"/>
    <property type="evidence" value="ECO:0007669"/>
    <property type="project" value="InterPro"/>
</dbReference>
<dbReference type="Proteomes" id="UP000239047">
    <property type="component" value="Unassembled WGS sequence"/>
</dbReference>
<keyword evidence="1" id="KW-1015">Disulfide bond</keyword>
<dbReference type="CDD" id="cd02966">
    <property type="entry name" value="TlpA_like_family"/>
    <property type="match status" value="1"/>
</dbReference>
<dbReference type="Gene3D" id="3.40.30.10">
    <property type="entry name" value="Glutaredoxin"/>
    <property type="match status" value="1"/>
</dbReference>
<name>A0A2S5G8X5_9BACL</name>
<comment type="caution">
    <text evidence="3">The sequence shown here is derived from an EMBL/GenBank/DDBJ whole genome shotgun (WGS) entry which is preliminary data.</text>
</comment>